<dbReference type="InterPro" id="IPR003661">
    <property type="entry name" value="HisK_dim/P_dom"/>
</dbReference>
<gene>
    <name evidence="17" type="ORF">SYNTR_2282</name>
</gene>
<comment type="function">
    <text evidence="10">May play the central regulatory role in sporulation. It may be an element of the effector pathway responsible for the activation of sporulation genes in response to nutritional stress. Spo0A may act in concert with spo0H (a sigma factor) to control the expression of some genes that are critical to the sporulation process.</text>
</comment>
<dbReference type="PANTHER" id="PTHR43065:SF42">
    <property type="entry name" value="TWO-COMPONENT SENSOR PPRA"/>
    <property type="match status" value="1"/>
</dbReference>
<evidence type="ECO:0000313" key="18">
    <source>
        <dbReference type="Proteomes" id="UP000426444"/>
    </source>
</evidence>
<dbReference type="PANTHER" id="PTHR43065">
    <property type="entry name" value="SENSOR HISTIDINE KINASE"/>
    <property type="match status" value="1"/>
</dbReference>
<dbReference type="GO" id="GO:0006355">
    <property type="term" value="P:regulation of DNA-templated transcription"/>
    <property type="evidence" value="ECO:0007669"/>
    <property type="project" value="InterPro"/>
</dbReference>
<protein>
    <recommendedName>
        <fullName evidence="3">Stage 0 sporulation protein A homolog</fullName>
        <ecNumber evidence="2">2.7.13.3</ecNumber>
    </recommendedName>
</protein>
<accession>A0A6I6DFT5</accession>
<organism evidence="17 18">
    <name type="scientific">Candidatus Syntrophocurvum alkaliphilum</name>
    <dbReference type="NCBI Taxonomy" id="2293317"/>
    <lineage>
        <taxon>Bacteria</taxon>
        <taxon>Bacillati</taxon>
        <taxon>Bacillota</taxon>
        <taxon>Clostridia</taxon>
        <taxon>Eubacteriales</taxon>
        <taxon>Syntrophomonadaceae</taxon>
        <taxon>Candidatus Syntrophocurvum</taxon>
    </lineage>
</organism>
<dbReference type="CDD" id="cd00082">
    <property type="entry name" value="HisKA"/>
    <property type="match status" value="1"/>
</dbReference>
<feature type="domain" description="PAS" evidence="15">
    <location>
        <begin position="203"/>
        <end position="273"/>
    </location>
</feature>
<dbReference type="SMART" id="SM00086">
    <property type="entry name" value="PAC"/>
    <property type="match status" value="3"/>
</dbReference>
<dbReference type="NCBIfam" id="TIGR00229">
    <property type="entry name" value="sensory_box"/>
    <property type="match status" value="3"/>
</dbReference>
<dbReference type="InterPro" id="IPR036890">
    <property type="entry name" value="HATPase_C_sf"/>
</dbReference>
<evidence type="ECO:0000256" key="2">
    <source>
        <dbReference type="ARBA" id="ARBA00012438"/>
    </source>
</evidence>
<keyword evidence="7" id="KW-0418">Kinase</keyword>
<reference evidence="18" key="1">
    <citation type="journal article" date="2019" name="Microbiology">
        <title>Complete Genome Sequence of an Uncultured Bacterium of the Candidate Phylum Bipolaricaulota.</title>
        <authorList>
            <person name="Kadnikov V.V."/>
            <person name="Mardanov A.V."/>
            <person name="Beletsky A.V."/>
            <person name="Frank Y.A."/>
            <person name="Karnachuk O.V."/>
            <person name="Ravin N.V."/>
        </authorList>
    </citation>
    <scope>NUCLEOTIDE SEQUENCE [LARGE SCALE GENOMIC DNA]</scope>
</reference>
<dbReference type="Pfam" id="PF00072">
    <property type="entry name" value="Response_reg"/>
    <property type="match status" value="1"/>
</dbReference>
<feature type="domain" description="PAC" evidence="16">
    <location>
        <begin position="98"/>
        <end position="149"/>
    </location>
</feature>
<dbReference type="SUPFAM" id="SSF55785">
    <property type="entry name" value="PYP-like sensor domain (PAS domain)"/>
    <property type="match status" value="3"/>
</dbReference>
<keyword evidence="6" id="KW-0547">Nucleotide-binding</keyword>
<dbReference type="Gene3D" id="3.30.565.10">
    <property type="entry name" value="Histidine kinase-like ATPase, C-terminal domain"/>
    <property type="match status" value="1"/>
</dbReference>
<keyword evidence="12" id="KW-0175">Coiled coil</keyword>
<dbReference type="Pfam" id="PF00512">
    <property type="entry name" value="HisKA"/>
    <property type="match status" value="1"/>
</dbReference>
<dbReference type="SMART" id="SM00387">
    <property type="entry name" value="HATPase_c"/>
    <property type="match status" value="1"/>
</dbReference>
<dbReference type="CDD" id="cd00130">
    <property type="entry name" value="PAS"/>
    <property type="match status" value="3"/>
</dbReference>
<dbReference type="Gene3D" id="3.30.450.20">
    <property type="entry name" value="PAS domain"/>
    <property type="match status" value="3"/>
</dbReference>
<keyword evidence="18" id="KW-1185">Reference proteome</keyword>
<dbReference type="Pfam" id="PF02518">
    <property type="entry name" value="HATPase_c"/>
    <property type="match status" value="1"/>
</dbReference>
<dbReference type="PROSITE" id="PS50112">
    <property type="entry name" value="PAS"/>
    <property type="match status" value="3"/>
</dbReference>
<dbReference type="SUPFAM" id="SSF55874">
    <property type="entry name" value="ATPase domain of HSP90 chaperone/DNA topoisomerase II/histidine kinase"/>
    <property type="match status" value="1"/>
</dbReference>
<keyword evidence="8" id="KW-0067">ATP-binding</keyword>
<dbReference type="SMART" id="SM00091">
    <property type="entry name" value="PAS"/>
    <property type="match status" value="3"/>
</dbReference>
<dbReference type="Pfam" id="PF00989">
    <property type="entry name" value="PAS"/>
    <property type="match status" value="1"/>
</dbReference>
<evidence type="ECO:0000256" key="8">
    <source>
        <dbReference type="ARBA" id="ARBA00022840"/>
    </source>
</evidence>
<evidence type="ECO:0000256" key="12">
    <source>
        <dbReference type="SAM" id="Coils"/>
    </source>
</evidence>
<dbReference type="GO" id="GO:0000155">
    <property type="term" value="F:phosphorelay sensor kinase activity"/>
    <property type="evidence" value="ECO:0007669"/>
    <property type="project" value="InterPro"/>
</dbReference>
<dbReference type="InterPro" id="IPR011006">
    <property type="entry name" value="CheY-like_superfamily"/>
</dbReference>
<dbReference type="InterPro" id="IPR001789">
    <property type="entry name" value="Sig_transdc_resp-reg_receiver"/>
</dbReference>
<feature type="domain" description="PAS" evidence="15">
    <location>
        <begin position="328"/>
        <end position="398"/>
    </location>
</feature>
<evidence type="ECO:0000259" key="13">
    <source>
        <dbReference type="PROSITE" id="PS50109"/>
    </source>
</evidence>
<dbReference type="AlphaFoldDB" id="A0A6I6DFT5"/>
<evidence type="ECO:0000256" key="3">
    <source>
        <dbReference type="ARBA" id="ARBA00018672"/>
    </source>
</evidence>
<dbReference type="Pfam" id="PF13426">
    <property type="entry name" value="PAS_9"/>
    <property type="match status" value="2"/>
</dbReference>
<dbReference type="InterPro" id="IPR000700">
    <property type="entry name" value="PAS-assoc_C"/>
</dbReference>
<evidence type="ECO:0000256" key="7">
    <source>
        <dbReference type="ARBA" id="ARBA00022777"/>
    </source>
</evidence>
<dbReference type="SMART" id="SM00448">
    <property type="entry name" value="REC"/>
    <property type="match status" value="1"/>
</dbReference>
<evidence type="ECO:0000256" key="4">
    <source>
        <dbReference type="ARBA" id="ARBA00022553"/>
    </source>
</evidence>
<dbReference type="PROSITE" id="PS50113">
    <property type="entry name" value="PAC"/>
    <property type="match status" value="3"/>
</dbReference>
<dbReference type="SUPFAM" id="SSF52172">
    <property type="entry name" value="CheY-like"/>
    <property type="match status" value="1"/>
</dbReference>
<dbReference type="InterPro" id="IPR004358">
    <property type="entry name" value="Sig_transdc_His_kin-like_C"/>
</dbReference>
<evidence type="ECO:0000313" key="17">
    <source>
        <dbReference type="EMBL" id="QGU00876.1"/>
    </source>
</evidence>
<evidence type="ECO:0000256" key="5">
    <source>
        <dbReference type="ARBA" id="ARBA00022679"/>
    </source>
</evidence>
<evidence type="ECO:0000259" key="15">
    <source>
        <dbReference type="PROSITE" id="PS50112"/>
    </source>
</evidence>
<evidence type="ECO:0000256" key="11">
    <source>
        <dbReference type="PROSITE-ProRule" id="PRU00169"/>
    </source>
</evidence>
<dbReference type="KEGG" id="salq:SYNTR_2282"/>
<keyword evidence="9" id="KW-0902">Two-component regulatory system</keyword>
<dbReference type="EC" id="2.7.13.3" evidence="2"/>
<dbReference type="RefSeq" id="WP_156204619.1">
    <property type="nucleotide sequence ID" value="NZ_CP046457.1"/>
</dbReference>
<dbReference type="Gene3D" id="1.10.287.130">
    <property type="match status" value="1"/>
</dbReference>
<feature type="domain" description="PAC" evidence="16">
    <location>
        <begin position="405"/>
        <end position="458"/>
    </location>
</feature>
<dbReference type="InterPro" id="IPR005467">
    <property type="entry name" value="His_kinase_dom"/>
</dbReference>
<keyword evidence="5" id="KW-0808">Transferase</keyword>
<evidence type="ECO:0000256" key="10">
    <source>
        <dbReference type="ARBA" id="ARBA00024867"/>
    </source>
</evidence>
<dbReference type="InterPro" id="IPR001610">
    <property type="entry name" value="PAC"/>
</dbReference>
<dbReference type="OrthoDB" id="9784397at2"/>
<feature type="coiled-coil region" evidence="12">
    <location>
        <begin position="133"/>
        <end position="199"/>
    </location>
</feature>
<evidence type="ECO:0000259" key="14">
    <source>
        <dbReference type="PROSITE" id="PS50110"/>
    </source>
</evidence>
<dbReference type="GO" id="GO:0005524">
    <property type="term" value="F:ATP binding"/>
    <property type="evidence" value="ECO:0007669"/>
    <property type="project" value="UniProtKB-KW"/>
</dbReference>
<comment type="catalytic activity">
    <reaction evidence="1">
        <text>ATP + protein L-histidine = ADP + protein N-phospho-L-histidine.</text>
        <dbReference type="EC" id="2.7.13.3"/>
    </reaction>
</comment>
<dbReference type="InterPro" id="IPR003594">
    <property type="entry name" value="HATPase_dom"/>
</dbReference>
<feature type="domain" description="Response regulatory" evidence="14">
    <location>
        <begin position="705"/>
        <end position="825"/>
    </location>
</feature>
<dbReference type="PROSITE" id="PS50109">
    <property type="entry name" value="HIS_KIN"/>
    <property type="match status" value="1"/>
</dbReference>
<evidence type="ECO:0000259" key="16">
    <source>
        <dbReference type="PROSITE" id="PS50113"/>
    </source>
</evidence>
<dbReference type="InterPro" id="IPR000014">
    <property type="entry name" value="PAS"/>
</dbReference>
<evidence type="ECO:0000256" key="6">
    <source>
        <dbReference type="ARBA" id="ARBA00022741"/>
    </source>
</evidence>
<dbReference type="Gene3D" id="3.40.50.2300">
    <property type="match status" value="1"/>
</dbReference>
<dbReference type="InterPro" id="IPR035965">
    <property type="entry name" value="PAS-like_dom_sf"/>
</dbReference>
<dbReference type="SUPFAM" id="SSF47384">
    <property type="entry name" value="Homodimeric domain of signal transducing histidine kinase"/>
    <property type="match status" value="1"/>
</dbReference>
<dbReference type="Proteomes" id="UP000426444">
    <property type="component" value="Chromosome"/>
</dbReference>
<dbReference type="PRINTS" id="PR00344">
    <property type="entry name" value="BCTRLSENSOR"/>
</dbReference>
<dbReference type="InterPro" id="IPR036097">
    <property type="entry name" value="HisK_dim/P_sf"/>
</dbReference>
<dbReference type="PROSITE" id="PS50110">
    <property type="entry name" value="RESPONSE_REGULATORY"/>
    <property type="match status" value="1"/>
</dbReference>
<dbReference type="SMART" id="SM00388">
    <property type="entry name" value="HisKA"/>
    <property type="match status" value="1"/>
</dbReference>
<feature type="modified residue" description="4-aspartylphosphate" evidence="11">
    <location>
        <position position="759"/>
    </location>
</feature>
<name>A0A6I6DFT5_9FIRM</name>
<keyword evidence="4 11" id="KW-0597">Phosphoprotein</keyword>
<feature type="domain" description="PAC" evidence="16">
    <location>
        <begin position="276"/>
        <end position="327"/>
    </location>
</feature>
<sequence>MHVINELNCQLTNCDCDYKNHLERQIDYLNILLANMNQLFYVYDIDGKIVYINNKAFEILGYSSDELVGQHVTNFVPDELKENVKEQLNDRLEKSLANSYEIPVIQKNGKERILRLNSAPILKKEKVTGGMVLADDITERKRIEKARELAEQELRKAQEELEQRVDERTKQLARANRILRDQILERKRVEQALKNSENALKRQVSYLNTLIDNLNELFCTYDTSGELTFVNKKFLELLGYHPEEVIGKHVLSFVDDMLKQKVQEQINFRLNAGEPKAYELPLLHKNGEERIFWLNSSPIIEDEKIKGGMILAEDITESKRVHEELAREKEFLGVTISSILDAVITTDKENNITLINEAAEDLLGYSKEEVEGKKTMDIINLSQQTKTNASTSYILNDEQPQNQLIQINNGLLTNRYQNQIKVEASRAPILNSQGKLSGTVWVIRDITEKQKIEQEMLKAGKIESLGLLAGGIAHDFNNLLTVILGNIALTKTMISGDEIIDFLDEVEKASLHAKSLTNQLLTFSRGGEPVKSTVSIRELVRSTVNFALSGSNIQCTYNMDEDTSPIDVDKDQISQVVNNLILNAVQAMPNGGLITVQTKNINLNNEEIPTLSAGKYVEIKIKDEGEGIPLEHQQNIFDPFYTTKANGSGLGLAICLSIIQKHDGHIRMFSNLGEGTTFQIYLPASEQKYQQDCFDTGGIIKGSGKILVMDDEKSIRETARQMLCSLGYEVELARNGLDAITKYKHALIQGDRFNVVIMDLTIPGGMGGKEAINILRKIDSKAKVIVNSGYSNDPIIANYQECGFDAFVCKPYNLIELSQVVYRVINYS</sequence>
<evidence type="ECO:0000256" key="9">
    <source>
        <dbReference type="ARBA" id="ARBA00023012"/>
    </source>
</evidence>
<proteinExistence type="predicted"/>
<dbReference type="EMBL" id="CP046457">
    <property type="protein sequence ID" value="QGU00876.1"/>
    <property type="molecule type" value="Genomic_DNA"/>
</dbReference>
<evidence type="ECO:0000256" key="1">
    <source>
        <dbReference type="ARBA" id="ARBA00000085"/>
    </source>
</evidence>
<feature type="domain" description="PAS" evidence="15">
    <location>
        <begin position="25"/>
        <end position="95"/>
    </location>
</feature>
<feature type="domain" description="Histidine kinase" evidence="13">
    <location>
        <begin position="471"/>
        <end position="686"/>
    </location>
</feature>
<dbReference type="InterPro" id="IPR013767">
    <property type="entry name" value="PAS_fold"/>
</dbReference>